<feature type="domain" description="Nrap protein" evidence="16">
    <location>
        <begin position="927"/>
        <end position="1061"/>
    </location>
</feature>
<dbReference type="Pfam" id="PF17403">
    <property type="entry name" value="Nrap_D2"/>
    <property type="match status" value="1"/>
</dbReference>
<dbReference type="EMBL" id="JAPWDV010000001">
    <property type="protein sequence ID" value="KAJ6223436.1"/>
    <property type="molecule type" value="Genomic_DNA"/>
</dbReference>
<evidence type="ECO:0000256" key="6">
    <source>
        <dbReference type="ARBA" id="ARBA00022884"/>
    </source>
</evidence>
<feature type="domain" description="Nrap protein" evidence="11">
    <location>
        <begin position="99"/>
        <end position="236"/>
    </location>
</feature>
<feature type="domain" description="Nrap protein" evidence="15">
    <location>
        <begin position="771"/>
        <end position="909"/>
    </location>
</feature>
<dbReference type="Gene3D" id="1.10.1410.10">
    <property type="match status" value="1"/>
</dbReference>
<comment type="similarity">
    <text evidence="3 10">Belongs to the NRAP family.</text>
</comment>
<keyword evidence="7 10" id="KW-0539">Nucleus</keyword>
<evidence type="ECO:0000259" key="15">
    <source>
        <dbReference type="Pfam" id="PF17406"/>
    </source>
</evidence>
<dbReference type="Proteomes" id="UP001142055">
    <property type="component" value="Chromosome 1"/>
</dbReference>
<dbReference type="Pfam" id="PF17407">
    <property type="entry name" value="Nrap_D6"/>
    <property type="match status" value="1"/>
</dbReference>
<gene>
    <name evidence="17" type="ORF">RDWZM_001981</name>
</gene>
<dbReference type="InterPro" id="IPR005554">
    <property type="entry name" value="NOL6/Upt22"/>
</dbReference>
<organism evidence="17 18">
    <name type="scientific">Blomia tropicalis</name>
    <name type="common">Mite</name>
    <dbReference type="NCBI Taxonomy" id="40697"/>
    <lineage>
        <taxon>Eukaryota</taxon>
        <taxon>Metazoa</taxon>
        <taxon>Ecdysozoa</taxon>
        <taxon>Arthropoda</taxon>
        <taxon>Chelicerata</taxon>
        <taxon>Arachnida</taxon>
        <taxon>Acari</taxon>
        <taxon>Acariformes</taxon>
        <taxon>Sarcoptiformes</taxon>
        <taxon>Astigmata</taxon>
        <taxon>Glycyphagoidea</taxon>
        <taxon>Echimyopodidae</taxon>
        <taxon>Blomia</taxon>
    </lineage>
</organism>
<evidence type="ECO:0000259" key="12">
    <source>
        <dbReference type="Pfam" id="PF17403"/>
    </source>
</evidence>
<comment type="function">
    <text evidence="8">Part of the small subunit (SSU) processome, first precursor of the small eukaryotic ribosomal subunit. During the assembly of the SSU processome in the nucleolus, many ribosome biogenesis factors, an RNA chaperone and ribosomal proteins associate with the nascent pre-rRNA and work in concert to generate RNA folding, modifications, rearrangements and cleavage as well as targeted degradation of pre-ribosomal RNA by the RNA exosome.</text>
</comment>
<dbReference type="InterPro" id="IPR035368">
    <property type="entry name" value="Nrap_D3"/>
</dbReference>
<dbReference type="GO" id="GO:0003723">
    <property type="term" value="F:RNA binding"/>
    <property type="evidence" value="ECO:0007669"/>
    <property type="project" value="UniProtKB-KW"/>
</dbReference>
<comment type="subunit">
    <text evidence="9">Part of the small subunit (SSU) processome, composed of more than 70 proteins and the RNA chaperone small nucleolar RNA (snoRNA) U3.</text>
</comment>
<dbReference type="Pfam" id="PF17404">
    <property type="entry name" value="Nrap_D3"/>
    <property type="match status" value="1"/>
</dbReference>
<dbReference type="GO" id="GO:0034456">
    <property type="term" value="C:UTP-C complex"/>
    <property type="evidence" value="ECO:0007669"/>
    <property type="project" value="TreeGrafter"/>
</dbReference>
<feature type="domain" description="Nrap protein" evidence="14">
    <location>
        <begin position="576"/>
        <end position="764"/>
    </location>
</feature>
<dbReference type="InterPro" id="IPR035367">
    <property type="entry name" value="Nrap_D2"/>
</dbReference>
<evidence type="ECO:0000259" key="16">
    <source>
        <dbReference type="Pfam" id="PF17407"/>
    </source>
</evidence>
<evidence type="ECO:0000256" key="8">
    <source>
        <dbReference type="ARBA" id="ARBA00035000"/>
    </source>
</evidence>
<dbReference type="GO" id="GO:0032040">
    <property type="term" value="C:small-subunit processome"/>
    <property type="evidence" value="ECO:0007669"/>
    <property type="project" value="TreeGrafter"/>
</dbReference>
<proteinExistence type="inferred from homology"/>
<reference evidence="17" key="1">
    <citation type="submission" date="2022-12" db="EMBL/GenBank/DDBJ databases">
        <title>Genome assemblies of Blomia tropicalis.</title>
        <authorList>
            <person name="Cui Y."/>
        </authorList>
    </citation>
    <scope>NUCLEOTIDE SEQUENCE</scope>
    <source>
        <tissue evidence="17">Adult mites</tissue>
    </source>
</reference>
<keyword evidence="18" id="KW-1185">Reference proteome</keyword>
<sequence length="1072" mass="124359">MSANEQVSILISKYKFASEKARDEIDQFVDLLEEKLDNLQELPPRDYEDQSILEQVKIPLNDKSFKLEATFRFKPPKLYKIGSYQLNCLTKNSDNLFIIDLALEFPRQCWQCKDHRNYIYHRKRAYYLAYIAKFLQSSSKDIVSSTEFAYLNGDHLKPIIVLTPSGKLGSICRFHILAYAEQYKPFLFRKFSPQLCNIQAEQFDMNQSLEFSPIYNSSILKDLTSNYYTELLAEHISSKAHLLDALVLIKLWLEKRGLRKQFSFILTIFSFYLLKKKSINPNLSALQIFESILLGIVNSKWSQEGTIFNSNENGENLKEEDLLDDFRNHFQVVFVDAHCVFNLCHQITTDLYERLKYDSEITLEKFKCLKPNINEIFSHSIDFYSYFDNYINISTDCMNINFLNKESMFLDCGFNAIHILQTKVIKYIQLAAGDRLKLFQTKDFSIKDSWSITSSAPNKSNIQYLTFGLIINREKAFDSITKGPLANQPEAAEFRDLWGNKSEIRRFQNGDICEAVFWDCKSQQEQRKIVIEAIRYILNRKMQIKMKFITSTFGLFDQLLELNNLQFDDTETIVYGTGEHFIQLANQSMVTLKKYLHNLNELSFSIVDVIGIDSLIRSTDVFPPLPINSKPWKIKNFCNRFDLESTDCNVKYIAPIEILVKVEVDNKLPYSIEAILNKKYLLHNELGKTIAKAHNLIARATPSFVDLFMNGYVFRISIALDKEVAIRRDLANKAKAVKSVDCSEADEIEFRNQVLPALASCLNTFTKENSSLALASRIFKRWLSIQMVRHFFNDITIDLLVVYAYMYYETNYPTPNSPLKGFIRVLKFFSEFDFASNPVILNFSQTFSFDKLNDIADTFAAERPRLPPIFIVTPYDRKQSYHTKQTPNPLIVYHVKKLAHSFLDYLVSSLPEFKISPIKDCLKPNMSIFDIIIHLDSKQLLNKYQFLDFPSNIKIKQTLYSDEFKHAMPITDFNPALIYLNIVKKAFENLGLFFYDENGGHKIGMLLRPEKLDMRPFKYSNIEASLLTHTSYSHLIDNVALNINALVEDLQIMGDGLVSQVQLQSNKLLKIK</sequence>
<evidence type="ECO:0000256" key="10">
    <source>
        <dbReference type="RuleBase" id="RU364032"/>
    </source>
</evidence>
<evidence type="ECO:0000256" key="1">
    <source>
        <dbReference type="ARBA" id="ARBA00004286"/>
    </source>
</evidence>
<dbReference type="GO" id="GO:0032545">
    <property type="term" value="C:CURI complex"/>
    <property type="evidence" value="ECO:0007669"/>
    <property type="project" value="TreeGrafter"/>
</dbReference>
<dbReference type="InterPro" id="IPR035370">
    <property type="entry name" value="Nrap_D5"/>
</dbReference>
<evidence type="ECO:0000256" key="3">
    <source>
        <dbReference type="ARBA" id="ARBA00006674"/>
    </source>
</evidence>
<dbReference type="GO" id="GO:0005694">
    <property type="term" value="C:chromosome"/>
    <property type="evidence" value="ECO:0007669"/>
    <property type="project" value="UniProtKB-SubCell"/>
</dbReference>
<evidence type="ECO:0000256" key="2">
    <source>
        <dbReference type="ARBA" id="ARBA00004604"/>
    </source>
</evidence>
<dbReference type="GO" id="GO:0006364">
    <property type="term" value="P:rRNA processing"/>
    <property type="evidence" value="ECO:0007669"/>
    <property type="project" value="TreeGrafter"/>
</dbReference>
<evidence type="ECO:0000256" key="9">
    <source>
        <dbReference type="ARBA" id="ARBA00035020"/>
    </source>
</evidence>
<evidence type="ECO:0000256" key="4">
    <source>
        <dbReference type="ARBA" id="ARBA00016437"/>
    </source>
</evidence>
<keyword evidence="5" id="KW-0158">Chromosome</keyword>
<feature type="domain" description="Nrap protein" evidence="13">
    <location>
        <begin position="385"/>
        <end position="542"/>
    </location>
</feature>
<dbReference type="GO" id="GO:0006409">
    <property type="term" value="P:tRNA export from nucleus"/>
    <property type="evidence" value="ECO:0007669"/>
    <property type="project" value="TreeGrafter"/>
</dbReference>
<dbReference type="InterPro" id="IPR035369">
    <property type="entry name" value="Nrap_D4"/>
</dbReference>
<dbReference type="PANTHER" id="PTHR17972:SF0">
    <property type="entry name" value="NUCLEOLAR PROTEIN 6"/>
    <property type="match status" value="1"/>
</dbReference>
<dbReference type="Pfam" id="PF17405">
    <property type="entry name" value="Nrap_D4"/>
    <property type="match status" value="1"/>
</dbReference>
<dbReference type="InterPro" id="IPR035371">
    <property type="entry name" value="Nrap_D6"/>
</dbReference>
<dbReference type="AlphaFoldDB" id="A0A9Q0RRT3"/>
<dbReference type="InterPro" id="IPR035082">
    <property type="entry name" value="Nrap_D1"/>
</dbReference>
<evidence type="ECO:0000256" key="5">
    <source>
        <dbReference type="ARBA" id="ARBA00022454"/>
    </source>
</evidence>
<evidence type="ECO:0000259" key="13">
    <source>
        <dbReference type="Pfam" id="PF17404"/>
    </source>
</evidence>
<accession>A0A9Q0RRT3</accession>
<dbReference type="Pfam" id="PF17406">
    <property type="entry name" value="Nrap_D5"/>
    <property type="match status" value="1"/>
</dbReference>
<comment type="caution">
    <text evidence="17">The sequence shown here is derived from an EMBL/GenBank/DDBJ whole genome shotgun (WGS) entry which is preliminary data.</text>
</comment>
<protein>
    <recommendedName>
        <fullName evidence="4 10">Nucleolar protein 6</fullName>
    </recommendedName>
</protein>
<feature type="domain" description="Nrap protein" evidence="12">
    <location>
        <begin position="244"/>
        <end position="365"/>
    </location>
</feature>
<dbReference type="OMA" id="NPHGGKE"/>
<name>A0A9Q0RRT3_BLOTA</name>
<keyword evidence="6 10" id="KW-0694">RNA-binding</keyword>
<dbReference type="Gene3D" id="3.30.70.3030">
    <property type="match status" value="1"/>
</dbReference>
<evidence type="ECO:0000256" key="7">
    <source>
        <dbReference type="ARBA" id="ARBA00023242"/>
    </source>
</evidence>
<dbReference type="PANTHER" id="PTHR17972">
    <property type="entry name" value="NUCLEOLAR RNA-ASSOCIATED PROTEIN"/>
    <property type="match status" value="1"/>
</dbReference>
<evidence type="ECO:0000313" key="17">
    <source>
        <dbReference type="EMBL" id="KAJ6223436.1"/>
    </source>
</evidence>
<dbReference type="Pfam" id="PF03813">
    <property type="entry name" value="Nrap"/>
    <property type="match status" value="1"/>
</dbReference>
<evidence type="ECO:0000259" key="11">
    <source>
        <dbReference type="Pfam" id="PF03813"/>
    </source>
</evidence>
<evidence type="ECO:0000313" key="18">
    <source>
        <dbReference type="Proteomes" id="UP001142055"/>
    </source>
</evidence>
<comment type="subcellular location">
    <subcellularLocation>
        <location evidence="1">Chromosome</location>
    </subcellularLocation>
    <subcellularLocation>
        <location evidence="2 10">Nucleus</location>
        <location evidence="2 10">Nucleolus</location>
    </subcellularLocation>
</comment>
<evidence type="ECO:0000259" key="14">
    <source>
        <dbReference type="Pfam" id="PF17405"/>
    </source>
</evidence>